<evidence type="ECO:0000313" key="4">
    <source>
        <dbReference type="Proteomes" id="UP001310290"/>
    </source>
</evidence>
<evidence type="ECO:0000256" key="1">
    <source>
        <dbReference type="SAM" id="MobiDB-lite"/>
    </source>
</evidence>
<dbReference type="InterPro" id="IPR039708">
    <property type="entry name" value="MT1774/Rv1733c-like"/>
</dbReference>
<feature type="transmembrane region" description="Helical" evidence="2">
    <location>
        <begin position="148"/>
        <end position="172"/>
    </location>
</feature>
<evidence type="ECO:0008006" key="5">
    <source>
        <dbReference type="Google" id="ProtNLM"/>
    </source>
</evidence>
<proteinExistence type="predicted"/>
<feature type="transmembrane region" description="Helical" evidence="2">
    <location>
        <begin position="37"/>
        <end position="57"/>
    </location>
</feature>
<dbReference type="PANTHER" id="PTHR42305">
    <property type="entry name" value="MEMBRANE PROTEIN RV1733C-RELATED"/>
    <property type="match status" value="1"/>
</dbReference>
<protein>
    <recommendedName>
        <fullName evidence="5">Transmembrane protein</fullName>
    </recommendedName>
</protein>
<keyword evidence="2" id="KW-0472">Membrane</keyword>
<keyword evidence="2" id="KW-1133">Transmembrane helix</keyword>
<keyword evidence="2" id="KW-0812">Transmembrane</keyword>
<feature type="compositionally biased region" description="Polar residues" evidence="1">
    <location>
        <begin position="1"/>
        <end position="14"/>
    </location>
</feature>
<name>A0ABU8APZ5_9ACTN</name>
<organism evidence="3 4">
    <name type="scientific">Streptomyces bottropensis</name>
    <dbReference type="NCBI Taxonomy" id="42235"/>
    <lineage>
        <taxon>Bacteria</taxon>
        <taxon>Bacillati</taxon>
        <taxon>Actinomycetota</taxon>
        <taxon>Actinomycetes</taxon>
        <taxon>Kitasatosporales</taxon>
        <taxon>Streptomycetaceae</taxon>
        <taxon>Streptomyces</taxon>
    </lineage>
</organism>
<dbReference type="Proteomes" id="UP001310290">
    <property type="component" value="Unassembled WGS sequence"/>
</dbReference>
<accession>A0ABU8APZ5</accession>
<reference evidence="3" key="1">
    <citation type="submission" date="2023-04" db="EMBL/GenBank/DDBJ databases">
        <title>Genomic diversity of scab-causing Streptomyces spp. in the province of Quebec, Canada.</title>
        <authorList>
            <person name="Biessy A."/>
            <person name="Cadieux M."/>
            <person name="Ciotola M."/>
            <person name="Filion M."/>
        </authorList>
    </citation>
    <scope>NUCLEOTIDE SEQUENCE</scope>
    <source>
        <strain evidence="3">B21-115</strain>
    </source>
</reference>
<keyword evidence="4" id="KW-1185">Reference proteome</keyword>
<feature type="region of interest" description="Disordered" evidence="1">
    <location>
        <begin position="1"/>
        <end position="27"/>
    </location>
</feature>
<comment type="caution">
    <text evidence="3">The sequence shown here is derived from an EMBL/GenBank/DDBJ whole genome shotgun (WGS) entry which is preliminary data.</text>
</comment>
<dbReference type="PANTHER" id="PTHR42305:SF1">
    <property type="entry name" value="MEMBRANE PROTEIN RV1733C-RELATED"/>
    <property type="match status" value="1"/>
</dbReference>
<evidence type="ECO:0000313" key="3">
    <source>
        <dbReference type="EMBL" id="MEH0635195.1"/>
    </source>
</evidence>
<dbReference type="RefSeq" id="WP_334659099.1">
    <property type="nucleotide sequence ID" value="NZ_JARULZ010000001.1"/>
</dbReference>
<evidence type="ECO:0000256" key="2">
    <source>
        <dbReference type="SAM" id="Phobius"/>
    </source>
</evidence>
<sequence length="201" mass="21393">MSAQGSPNPSSAQPPRQEHLAGGANPLRRASDRIESWVLGFLMVVLLLGLPAASLSVGRTAYESNMDTVRSQAADRHEVTARLLSDAEGAGEGALQPTRVRWTDDEGEERTGTALVKSGTAKGATARIWVDREGTVAHPPMSADNATATGWVVGGMAALAMATGVCAARAGVRKVLDRGRYARWDAEWDLVEPQWSARFRG</sequence>
<dbReference type="EMBL" id="JARULZ010000001">
    <property type="protein sequence ID" value="MEH0635195.1"/>
    <property type="molecule type" value="Genomic_DNA"/>
</dbReference>
<gene>
    <name evidence="3" type="ORF">QBA35_17985</name>
</gene>